<dbReference type="Proteomes" id="UP000287168">
    <property type="component" value="Unassembled WGS sequence"/>
</dbReference>
<name>A0A444M9A8_9RHOB</name>
<proteinExistence type="predicted"/>
<dbReference type="EMBL" id="SBLC01000023">
    <property type="protein sequence ID" value="RWY39477.1"/>
    <property type="molecule type" value="Genomic_DNA"/>
</dbReference>
<keyword evidence="1" id="KW-1133">Transmembrane helix</keyword>
<dbReference type="AlphaFoldDB" id="A0A444M9A8"/>
<accession>A0A444M9A8</accession>
<feature type="transmembrane region" description="Helical" evidence="1">
    <location>
        <begin position="7"/>
        <end position="30"/>
    </location>
</feature>
<organism evidence="2 3">
    <name type="scientific">Falsigemmobacter intermedius</name>
    <dbReference type="NCBI Taxonomy" id="1553448"/>
    <lineage>
        <taxon>Bacteria</taxon>
        <taxon>Pseudomonadati</taxon>
        <taxon>Pseudomonadota</taxon>
        <taxon>Alphaproteobacteria</taxon>
        <taxon>Rhodobacterales</taxon>
        <taxon>Paracoccaceae</taxon>
        <taxon>Falsigemmobacter</taxon>
    </lineage>
</organism>
<keyword evidence="1" id="KW-0472">Membrane</keyword>
<comment type="caution">
    <text evidence="2">The sequence shown here is derived from an EMBL/GenBank/DDBJ whole genome shotgun (WGS) entry which is preliminary data.</text>
</comment>
<evidence type="ECO:0000313" key="3">
    <source>
        <dbReference type="Proteomes" id="UP000287168"/>
    </source>
</evidence>
<dbReference type="RefSeq" id="WP_128490124.1">
    <property type="nucleotide sequence ID" value="NZ_JBHLXB010000047.1"/>
</dbReference>
<keyword evidence="3" id="KW-1185">Reference proteome</keyword>
<feature type="transmembrane region" description="Helical" evidence="1">
    <location>
        <begin position="45"/>
        <end position="69"/>
    </location>
</feature>
<evidence type="ECO:0000256" key="1">
    <source>
        <dbReference type="SAM" id="Phobius"/>
    </source>
</evidence>
<reference evidence="2 3" key="1">
    <citation type="journal article" date="2015" name="Int. J. Syst. Evol. Microbiol.">
        <title>Gemmobacter intermedius sp. nov., isolated from a white stork (Ciconia ciconia).</title>
        <authorList>
            <person name="Kampfer P."/>
            <person name="Jerzak L."/>
            <person name="Wilharm G."/>
            <person name="Golke J."/>
            <person name="Busse H.J."/>
            <person name="Glaeser S.P."/>
        </authorList>
    </citation>
    <scope>NUCLEOTIDE SEQUENCE [LARGE SCALE GENOMIC DNA]</scope>
    <source>
        <strain evidence="2 3">119/4</strain>
    </source>
</reference>
<dbReference type="Pfam" id="PF11391">
    <property type="entry name" value="DUF2798"/>
    <property type="match status" value="1"/>
</dbReference>
<gene>
    <name evidence="2" type="ORF">EP867_14090</name>
</gene>
<protein>
    <submittedName>
        <fullName evidence="2">DUF2798 domain-containing protein</fullName>
    </submittedName>
</protein>
<dbReference type="InterPro" id="IPR021529">
    <property type="entry name" value="DUF2798"/>
</dbReference>
<sequence length="75" mass="8579">MDKKVQIIAQILMTLMMAFSMSGIMMLVALGPHEGFFREWMSQFIIAWPIAFLMTQVVSRIAFPLAGILRGKLFR</sequence>
<dbReference type="OrthoDB" id="7159403at2"/>
<keyword evidence="1" id="KW-0812">Transmembrane</keyword>
<evidence type="ECO:0000313" key="2">
    <source>
        <dbReference type="EMBL" id="RWY39477.1"/>
    </source>
</evidence>